<proteinExistence type="inferred from homology"/>
<dbReference type="InterPro" id="IPR029045">
    <property type="entry name" value="ClpP/crotonase-like_dom_sf"/>
</dbReference>
<dbReference type="InterPro" id="IPR014748">
    <property type="entry name" value="Enoyl-CoA_hydra_C"/>
</dbReference>
<dbReference type="GO" id="GO:0016836">
    <property type="term" value="F:hydro-lyase activity"/>
    <property type="evidence" value="ECO:0007669"/>
    <property type="project" value="UniProtKB-ARBA"/>
</dbReference>
<dbReference type="Pfam" id="PF00378">
    <property type="entry name" value="ECH_1"/>
    <property type="match status" value="1"/>
</dbReference>
<dbReference type="RefSeq" id="WP_134465231.1">
    <property type="nucleotide sequence ID" value="NZ_JBHMFL010000100.1"/>
</dbReference>
<comment type="similarity">
    <text evidence="1">Belongs to the enoyl-CoA hydratase/isomerase family.</text>
</comment>
<gene>
    <name evidence="3" type="ORF">E2553_35610</name>
</gene>
<protein>
    <submittedName>
        <fullName evidence="3">Enoyl-CoA hydratase</fullName>
    </submittedName>
</protein>
<organism evidence="3 4">
    <name type="scientific">Paraburkholderia dipogonis</name>
    <dbReference type="NCBI Taxonomy" id="1211383"/>
    <lineage>
        <taxon>Bacteria</taxon>
        <taxon>Pseudomonadati</taxon>
        <taxon>Pseudomonadota</taxon>
        <taxon>Betaproteobacteria</taxon>
        <taxon>Burkholderiales</taxon>
        <taxon>Burkholderiaceae</taxon>
        <taxon>Paraburkholderia</taxon>
    </lineage>
</organism>
<evidence type="ECO:0000313" key="3">
    <source>
        <dbReference type="EMBL" id="TFE41954.1"/>
    </source>
</evidence>
<dbReference type="CDD" id="cd06558">
    <property type="entry name" value="crotonase-like"/>
    <property type="match status" value="1"/>
</dbReference>
<dbReference type="PANTHER" id="PTHR11941:SF54">
    <property type="entry name" value="ENOYL-COA HYDRATASE, MITOCHONDRIAL"/>
    <property type="match status" value="1"/>
</dbReference>
<dbReference type="Proteomes" id="UP000297385">
    <property type="component" value="Unassembled WGS sequence"/>
</dbReference>
<dbReference type="GO" id="GO:0006635">
    <property type="term" value="P:fatty acid beta-oxidation"/>
    <property type="evidence" value="ECO:0007669"/>
    <property type="project" value="TreeGrafter"/>
</dbReference>
<dbReference type="FunFam" id="1.10.12.10:FF:000001">
    <property type="entry name" value="Probable enoyl-CoA hydratase, mitochondrial"/>
    <property type="match status" value="1"/>
</dbReference>
<comment type="caution">
    <text evidence="3">The sequence shown here is derived from an EMBL/GenBank/DDBJ whole genome shotgun (WGS) entry which is preliminary data.</text>
</comment>
<dbReference type="PANTHER" id="PTHR11941">
    <property type="entry name" value="ENOYL-COA HYDRATASE-RELATED"/>
    <property type="match status" value="1"/>
</dbReference>
<dbReference type="InterPro" id="IPR001753">
    <property type="entry name" value="Enoyl-CoA_hydra/iso"/>
</dbReference>
<evidence type="ECO:0000256" key="1">
    <source>
        <dbReference type="ARBA" id="ARBA00005254"/>
    </source>
</evidence>
<dbReference type="AlphaFoldDB" id="A0A4Y8MWZ0"/>
<dbReference type="SUPFAM" id="SSF52096">
    <property type="entry name" value="ClpP/crotonase"/>
    <property type="match status" value="1"/>
</dbReference>
<evidence type="ECO:0000313" key="4">
    <source>
        <dbReference type="Proteomes" id="UP000297385"/>
    </source>
</evidence>
<sequence>MNVTLSRSGDVAVISLNRPEAMNALNAEMIDRIGTLIDEAAASSPRALLFVGAGGKAFCAGADIRELLERGAGAHRDAARSGQCTFAKLDRLPFPSLAVIQGVALGGGLELAMACTYRIAVAGARFGLPEIKLGLIPGYGGTQRLPALIGKARAIEMIASGRLVETDEAAQIGLIHQVVEAGDSIDLGVRFLDRLGEPFPAAMRMARTAVEKALSVSLEEGLSLEADLFVAATQTTDATEGMRAFLEKRKPAFTGR</sequence>
<accession>A0A4Y8MWZ0</accession>
<dbReference type="GeneID" id="97310923"/>
<dbReference type="Gene3D" id="3.90.226.10">
    <property type="entry name" value="2-enoyl-CoA Hydratase, Chain A, domain 1"/>
    <property type="match status" value="1"/>
</dbReference>
<reference evidence="3 4" key="1">
    <citation type="submission" date="2019-03" db="EMBL/GenBank/DDBJ databases">
        <title>Complete Genome Sequence of Paraburkholderia dipogonis ICMP 19430T, a Nitrogen-fixing Symbiont of the South African Invasive Legume Dipogon lignosus in New Zealand.</title>
        <authorList>
            <person name="De Meyer S.E."/>
        </authorList>
    </citation>
    <scope>NUCLEOTIDE SEQUENCE [LARGE SCALE GENOMIC DNA]</scope>
    <source>
        <strain evidence="3 4">ICMP 19430</strain>
    </source>
</reference>
<name>A0A4Y8MWZ0_9BURK</name>
<evidence type="ECO:0000256" key="2">
    <source>
        <dbReference type="ARBA" id="ARBA00023239"/>
    </source>
</evidence>
<dbReference type="EMBL" id="SNVI01000002">
    <property type="protein sequence ID" value="TFE41954.1"/>
    <property type="molecule type" value="Genomic_DNA"/>
</dbReference>
<dbReference type="Gene3D" id="1.10.12.10">
    <property type="entry name" value="Lyase 2-enoyl-coa Hydratase, Chain A, domain 2"/>
    <property type="match status" value="1"/>
</dbReference>
<keyword evidence="2" id="KW-0456">Lyase</keyword>
<dbReference type="FunFam" id="3.90.226.10:FF:000009">
    <property type="entry name" value="Carnitinyl-CoA dehydratase"/>
    <property type="match status" value="1"/>
</dbReference>